<name>A0A8S5PDU6_9CAUD</name>
<protein>
    <submittedName>
        <fullName evidence="1">Uncharacterized protein</fullName>
    </submittedName>
</protein>
<organism evidence="1">
    <name type="scientific">Siphoviridae sp. ct0UO21</name>
    <dbReference type="NCBI Taxonomy" id="2825293"/>
    <lineage>
        <taxon>Viruses</taxon>
        <taxon>Duplodnaviria</taxon>
        <taxon>Heunggongvirae</taxon>
        <taxon>Uroviricota</taxon>
        <taxon>Caudoviricetes</taxon>
    </lineage>
</organism>
<proteinExistence type="predicted"/>
<sequence length="86" mass="10166">MLYNYKCQRERKIPNTRKANNMKYLENRIAELAEGKKITYRGYVYWLNPISLEIYRHSVAAEIGGVINGYKYAEVTDDFKKIIKAK</sequence>
<accession>A0A8S5PDU6</accession>
<evidence type="ECO:0000313" key="1">
    <source>
        <dbReference type="EMBL" id="DAE04545.1"/>
    </source>
</evidence>
<reference evidence="1" key="1">
    <citation type="journal article" date="2021" name="Proc. Natl. Acad. Sci. U.S.A.">
        <title>A Catalog of Tens of Thousands of Viruses from Human Metagenomes Reveals Hidden Associations with Chronic Diseases.</title>
        <authorList>
            <person name="Tisza M.J."/>
            <person name="Buck C.B."/>
        </authorList>
    </citation>
    <scope>NUCLEOTIDE SEQUENCE</scope>
    <source>
        <strain evidence="1">Ct0UO21</strain>
    </source>
</reference>
<dbReference type="EMBL" id="BK015390">
    <property type="protein sequence ID" value="DAE04545.1"/>
    <property type="molecule type" value="Genomic_DNA"/>
</dbReference>